<dbReference type="Proteomes" id="UP001142489">
    <property type="component" value="Unassembled WGS sequence"/>
</dbReference>
<organism evidence="2 3">
    <name type="scientific">Phrynocephalus forsythii</name>
    <dbReference type="NCBI Taxonomy" id="171643"/>
    <lineage>
        <taxon>Eukaryota</taxon>
        <taxon>Metazoa</taxon>
        <taxon>Chordata</taxon>
        <taxon>Craniata</taxon>
        <taxon>Vertebrata</taxon>
        <taxon>Euteleostomi</taxon>
        <taxon>Lepidosauria</taxon>
        <taxon>Squamata</taxon>
        <taxon>Bifurcata</taxon>
        <taxon>Unidentata</taxon>
        <taxon>Episquamata</taxon>
        <taxon>Toxicofera</taxon>
        <taxon>Iguania</taxon>
        <taxon>Acrodonta</taxon>
        <taxon>Agamidae</taxon>
        <taxon>Agaminae</taxon>
        <taxon>Phrynocephalus</taxon>
    </lineage>
</organism>
<keyword evidence="3" id="KW-1185">Reference proteome</keyword>
<accession>A0A9Q0XIP4</accession>
<gene>
    <name evidence="2" type="ORF">JRQ81_002830</name>
</gene>
<name>A0A9Q0XIP4_9SAUR</name>
<dbReference type="EMBL" id="JAPFRF010000011">
    <property type="protein sequence ID" value="KAJ7316668.1"/>
    <property type="molecule type" value="Genomic_DNA"/>
</dbReference>
<feature type="region of interest" description="Disordered" evidence="1">
    <location>
        <begin position="1"/>
        <end position="34"/>
    </location>
</feature>
<dbReference type="PANTHER" id="PTHR45913">
    <property type="entry name" value="EPM2A-INTERACTING PROTEIN 1"/>
    <property type="match status" value="1"/>
</dbReference>
<proteinExistence type="predicted"/>
<protein>
    <submittedName>
        <fullName evidence="2">Uncharacterized protein</fullName>
    </submittedName>
</protein>
<evidence type="ECO:0000313" key="3">
    <source>
        <dbReference type="Proteomes" id="UP001142489"/>
    </source>
</evidence>
<dbReference type="PANTHER" id="PTHR45913:SF19">
    <property type="entry name" value="LOW QUALITY PROTEIN: ZINC FINGER BED DOMAIN-CONTAINING PROTEIN 5-LIKE"/>
    <property type="match status" value="1"/>
</dbReference>
<reference evidence="2" key="1">
    <citation type="journal article" date="2023" name="DNA Res.">
        <title>Chromosome-level genome assembly of Phrynocephalus forsythii using third-generation DNA sequencing and Hi-C analysis.</title>
        <authorList>
            <person name="Qi Y."/>
            <person name="Zhao W."/>
            <person name="Zhao Y."/>
            <person name="Niu C."/>
            <person name="Cao S."/>
            <person name="Zhang Y."/>
        </authorList>
    </citation>
    <scope>NUCLEOTIDE SEQUENCE</scope>
    <source>
        <tissue evidence="2">Muscle</tissue>
    </source>
</reference>
<evidence type="ECO:0000313" key="2">
    <source>
        <dbReference type="EMBL" id="KAJ7316668.1"/>
    </source>
</evidence>
<comment type="caution">
    <text evidence="2">The sequence shown here is derived from an EMBL/GenBank/DDBJ whole genome shotgun (WGS) entry which is preliminary data.</text>
</comment>
<evidence type="ECO:0000256" key="1">
    <source>
        <dbReference type="SAM" id="MobiDB-lite"/>
    </source>
</evidence>
<dbReference type="OrthoDB" id="1101576at2759"/>
<dbReference type="AlphaFoldDB" id="A0A9Q0XIP4"/>
<sequence>MSMKQTSLESFLGKKKRPSEQTEEEPSTSKKHATFNRQYHESYLKYGFIGTGDSHAPKPLCIVCSEKLSNEAMKPSKLLHHLTAKHPGIKDKPLEYFERKKREHEAQKIFMRATTSIKENTLRASYLVANCIAKAKKPFTIGEELILPSTKDVCCELLGEAAVEKIAHVHLSASTVTRRIEEIAEDIEAQLSATSQPQKTHELFKGDCQATS</sequence>